<evidence type="ECO:0000256" key="7">
    <source>
        <dbReference type="PROSITE-ProRule" id="PRU00042"/>
    </source>
</evidence>
<dbReference type="PROSITE" id="PS00028">
    <property type="entry name" value="ZINC_FINGER_C2H2_1"/>
    <property type="match status" value="1"/>
</dbReference>
<keyword evidence="7" id="KW-0862">Zinc</keyword>
<dbReference type="GO" id="GO:0060271">
    <property type="term" value="P:cilium assembly"/>
    <property type="evidence" value="ECO:0007669"/>
    <property type="project" value="TreeGrafter"/>
</dbReference>
<evidence type="ECO:0000259" key="9">
    <source>
        <dbReference type="PROSITE" id="PS50157"/>
    </source>
</evidence>
<keyword evidence="5" id="KW-0206">Cytoskeleton</keyword>
<comment type="caution">
    <text evidence="10">The sequence shown here is derived from an EMBL/GenBank/DDBJ whole genome shotgun (WGS) entry which is preliminary data.</text>
</comment>
<keyword evidence="7" id="KW-0863">Zinc-finger</keyword>
<evidence type="ECO:0000256" key="1">
    <source>
        <dbReference type="ARBA" id="ARBA00004114"/>
    </source>
</evidence>
<dbReference type="GO" id="GO:0036064">
    <property type="term" value="C:ciliary basal body"/>
    <property type="evidence" value="ECO:0007669"/>
    <property type="project" value="TreeGrafter"/>
</dbReference>
<keyword evidence="5" id="KW-0963">Cytoplasm</keyword>
<dbReference type="Pfam" id="PF13815">
    <property type="entry name" value="Dzip-like_N"/>
    <property type="match status" value="1"/>
</dbReference>
<dbReference type="InterPro" id="IPR032714">
    <property type="entry name" value="DZIP1_N"/>
</dbReference>
<dbReference type="PANTHER" id="PTHR21502">
    <property type="entry name" value="ZINC FINGER PROTEIN DZIP1"/>
    <property type="match status" value="1"/>
</dbReference>
<feature type="domain" description="C2H2-type" evidence="9">
    <location>
        <begin position="184"/>
        <end position="207"/>
    </location>
</feature>
<sequence>MPFQKHIYYPQSKSVERRDALEGGTSSRVFVTTTSASGPQPFFQFQPRLENVDWRRLGAIDVDKVVGATDIATLQENIVNITFCKLENEKCPHCQLGVDPLLLKLIHLAQFTIEYLVHSQEYLISQLNVVEERLSQSLSGCEQNQQLLTKQADEVRRLKHECRGWKKMLSAQQLMLGQVEASHYQCCFCDKVFMNQAFLQSHINRRHPASAFHGRNTKAQNDKLQREIHRLKQQLQFTKAQLEAAQQGRTVRISKDCEVLKTKEDFQKLVGRWKEEERQKLTDEMEKAKEMFTKEINDLTSKNSALEYQLLEIQKFDMRGKLSMGT</sequence>
<dbReference type="EMBL" id="JAATJU010023222">
    <property type="protein sequence ID" value="KAH0508462.1"/>
    <property type="molecule type" value="Genomic_DNA"/>
</dbReference>
<accession>A0A8J6KYY5</accession>
<dbReference type="PANTHER" id="PTHR21502:SF5">
    <property type="entry name" value="CILIUM ASSEMBLY PROTEIN DZIP1"/>
    <property type="match status" value="1"/>
</dbReference>
<comment type="subcellular location">
    <subcellularLocation>
        <location evidence="2">Cytoplasm</location>
        <location evidence="2">Cytoskeleton</location>
        <location evidence="2">Cilium basal body</location>
    </subcellularLocation>
    <subcellularLocation>
        <location evidence="1">Cytoplasm</location>
        <location evidence="1">Cytoskeleton</location>
        <location evidence="1">Microtubule organizing center</location>
        <location evidence="1">Centrosome</location>
        <location evidence="1">Centriole</location>
    </subcellularLocation>
</comment>
<comment type="similarity">
    <text evidence="3">Belongs to the DZIP C2H2-type zinc-finger protein family.</text>
</comment>
<evidence type="ECO:0000256" key="8">
    <source>
        <dbReference type="SAM" id="Coils"/>
    </source>
</evidence>
<reference evidence="10" key="1">
    <citation type="submission" date="2020-03" db="EMBL/GenBank/DDBJ databases">
        <title>Studies in the Genomics of Life Span.</title>
        <authorList>
            <person name="Glass D."/>
        </authorList>
    </citation>
    <scope>NUCLEOTIDE SEQUENCE</scope>
    <source>
        <strain evidence="10">LTLLF</strain>
        <tissue evidence="10">Muscle</tissue>
    </source>
</reference>
<evidence type="ECO:0000256" key="4">
    <source>
        <dbReference type="ARBA" id="ARBA00023054"/>
    </source>
</evidence>
<dbReference type="AlphaFoldDB" id="A0A8J6KYY5"/>
<evidence type="ECO:0000256" key="3">
    <source>
        <dbReference type="ARBA" id="ARBA00009131"/>
    </source>
</evidence>
<evidence type="ECO:0000256" key="2">
    <source>
        <dbReference type="ARBA" id="ARBA00004120"/>
    </source>
</evidence>
<gene>
    <name evidence="10" type="ORF">LTLLF_163480</name>
</gene>
<dbReference type="PROSITE" id="PS50157">
    <property type="entry name" value="ZINC_FINGER_C2H2_2"/>
    <property type="match status" value="1"/>
</dbReference>
<protein>
    <submittedName>
        <fullName evidence="10">Zinc finger protein DZIP1</fullName>
    </submittedName>
</protein>
<dbReference type="Proteomes" id="UP000710432">
    <property type="component" value="Unassembled WGS sequence"/>
</dbReference>
<keyword evidence="7" id="KW-0479">Metal-binding</keyword>
<feature type="coiled-coil region" evidence="8">
    <location>
        <begin position="214"/>
        <end position="248"/>
    </location>
</feature>
<keyword evidence="6" id="KW-0966">Cell projection</keyword>
<dbReference type="InterPro" id="IPR051241">
    <property type="entry name" value="DZIP_RILPL"/>
</dbReference>
<keyword evidence="4 8" id="KW-0175">Coiled coil</keyword>
<evidence type="ECO:0000313" key="10">
    <source>
        <dbReference type="EMBL" id="KAH0508462.1"/>
    </source>
</evidence>
<proteinExistence type="inferred from homology"/>
<evidence type="ECO:0000256" key="6">
    <source>
        <dbReference type="ARBA" id="ARBA00023273"/>
    </source>
</evidence>
<dbReference type="InterPro" id="IPR013087">
    <property type="entry name" value="Znf_C2H2_type"/>
</dbReference>
<name>A0A8J6KYY5_MICOH</name>
<evidence type="ECO:0000313" key="11">
    <source>
        <dbReference type="Proteomes" id="UP000710432"/>
    </source>
</evidence>
<evidence type="ECO:0000256" key="5">
    <source>
        <dbReference type="ARBA" id="ARBA00023212"/>
    </source>
</evidence>
<organism evidence="10 11">
    <name type="scientific">Microtus ochrogaster</name>
    <name type="common">Prairie vole</name>
    <dbReference type="NCBI Taxonomy" id="79684"/>
    <lineage>
        <taxon>Eukaryota</taxon>
        <taxon>Metazoa</taxon>
        <taxon>Chordata</taxon>
        <taxon>Craniata</taxon>
        <taxon>Vertebrata</taxon>
        <taxon>Euteleostomi</taxon>
        <taxon>Mammalia</taxon>
        <taxon>Eutheria</taxon>
        <taxon>Euarchontoglires</taxon>
        <taxon>Glires</taxon>
        <taxon>Rodentia</taxon>
        <taxon>Myomorpha</taxon>
        <taxon>Muroidea</taxon>
        <taxon>Cricetidae</taxon>
        <taxon>Arvicolinae</taxon>
        <taxon>Microtus</taxon>
    </lineage>
</organism>
<dbReference type="GO" id="GO:0008270">
    <property type="term" value="F:zinc ion binding"/>
    <property type="evidence" value="ECO:0007669"/>
    <property type="project" value="UniProtKB-KW"/>
</dbReference>
<dbReference type="GO" id="GO:0005814">
    <property type="term" value="C:centriole"/>
    <property type="evidence" value="ECO:0007669"/>
    <property type="project" value="UniProtKB-SubCell"/>
</dbReference>
<dbReference type="GO" id="GO:0005737">
    <property type="term" value="C:cytoplasm"/>
    <property type="evidence" value="ECO:0007669"/>
    <property type="project" value="TreeGrafter"/>
</dbReference>